<comment type="subcellular location">
    <subcellularLocation>
        <location evidence="1">Cytoplasm</location>
    </subcellularLocation>
</comment>
<feature type="binding site" evidence="4">
    <location>
        <position position="63"/>
    </location>
    <ligand>
        <name>Zn(2+)</name>
        <dbReference type="ChEBI" id="CHEBI:29105"/>
        <label>1</label>
        <note>catalytic</note>
    </ligand>
</feature>
<keyword evidence="1" id="KW-0482">Metalloprotease</keyword>
<feature type="binding site" evidence="4">
    <location>
        <position position="283"/>
    </location>
    <ligand>
        <name>Zn(2+)</name>
        <dbReference type="ChEBI" id="CHEBI:29105"/>
        <label>1</label>
        <note>catalytic</note>
    </ligand>
</feature>
<evidence type="ECO:0000259" key="6">
    <source>
        <dbReference type="Pfam" id="PF07969"/>
    </source>
</evidence>
<dbReference type="InterPro" id="IPR013108">
    <property type="entry name" value="Amidohydro_3"/>
</dbReference>
<evidence type="ECO:0000256" key="4">
    <source>
        <dbReference type="PIRSR" id="PIRSR001238-3"/>
    </source>
</evidence>
<dbReference type="PANTHER" id="PTHR11647">
    <property type="entry name" value="HYDRANTOINASE/DIHYDROPYRIMIDINASE FAMILY MEMBER"/>
    <property type="match status" value="1"/>
</dbReference>
<feature type="binding site" evidence="3">
    <location>
        <position position="163"/>
    </location>
    <ligand>
        <name>substrate</name>
    </ligand>
</feature>
<comment type="similarity">
    <text evidence="1">Belongs to the peptidase M38 family.</text>
</comment>
<dbReference type="InterPro" id="IPR010229">
    <property type="entry name" value="Pept_M38_dipep"/>
</dbReference>
<evidence type="ECO:0000256" key="1">
    <source>
        <dbReference type="PIRNR" id="PIRNR001238"/>
    </source>
</evidence>
<dbReference type="InterPro" id="IPR050378">
    <property type="entry name" value="Metallo-dep_Hydrolases_sf"/>
</dbReference>
<dbReference type="Proteomes" id="UP000697710">
    <property type="component" value="Unassembled WGS sequence"/>
</dbReference>
<sequence>MLQLLRNAHVFSPEPRGSCHLLISGELVAWMGQDVELPAELDAEEIDLEGRIVIPGLIDPHVHITGGGGESGEHTQIAPVPFEHFASSGITTVAGLLGTDDETRGTTSLIATARGLRNKGMSAYCYTGGYHIPPMTLTGTVRKDIVFIDPVIGVGEIAISDHRSSQPTLDEVLRVASEAYVGGMLANKAGVAHFHLGNGPRGLSLLRDAIRTSEIPPRVFYPTHVNRRKRLFEEAMDLATRGCYVDVTVYPNGSDQEGLSAEAAILLYLESGLPGERLTASSDAGGSLPRFDSEGNLIALDTGQPSALTRCLTSLLREGHSVRRVLPIFTLNPARALRLFKKGQITKGSDADLVVLDERFEVDSVMARGRWIHGPLAQGAKSSSALPVGGARS</sequence>
<dbReference type="InterPro" id="IPR032466">
    <property type="entry name" value="Metal_Hydrolase"/>
</dbReference>
<accession>A0A956RSF4</accession>
<feature type="binding site" evidence="3">
    <location>
        <position position="287"/>
    </location>
    <ligand>
        <name>substrate</name>
    </ligand>
</feature>
<evidence type="ECO:0000259" key="5">
    <source>
        <dbReference type="Pfam" id="PF01979"/>
    </source>
</evidence>
<dbReference type="Gene3D" id="3.20.20.140">
    <property type="entry name" value="Metal-dependent hydrolases"/>
    <property type="match status" value="1"/>
</dbReference>
<feature type="binding site" evidence="4">
    <location>
        <position position="61"/>
    </location>
    <ligand>
        <name>Zn(2+)</name>
        <dbReference type="ChEBI" id="CHEBI:29105"/>
        <label>1</label>
        <note>catalytic</note>
    </ligand>
</feature>
<dbReference type="GO" id="GO:0008237">
    <property type="term" value="F:metallopeptidase activity"/>
    <property type="evidence" value="ECO:0007669"/>
    <property type="project" value="UniProtKB-KW"/>
</dbReference>
<reference evidence="7" key="2">
    <citation type="journal article" date="2021" name="Microbiome">
        <title>Successional dynamics and alternative stable states in a saline activated sludge microbial community over 9 years.</title>
        <authorList>
            <person name="Wang Y."/>
            <person name="Ye J."/>
            <person name="Ju F."/>
            <person name="Liu L."/>
            <person name="Boyd J.A."/>
            <person name="Deng Y."/>
            <person name="Parks D.H."/>
            <person name="Jiang X."/>
            <person name="Yin X."/>
            <person name="Woodcroft B.J."/>
            <person name="Tyson G.W."/>
            <person name="Hugenholtz P."/>
            <person name="Polz M.F."/>
            <person name="Zhang T."/>
        </authorList>
    </citation>
    <scope>NUCLEOTIDE SEQUENCE</scope>
    <source>
        <strain evidence="7">HKST-UBA01</strain>
    </source>
</reference>
<feature type="binding site" evidence="3">
    <location>
        <begin position="68"/>
        <end position="70"/>
    </location>
    <ligand>
        <name>substrate</name>
    </ligand>
</feature>
<comment type="cofactor">
    <cofactor evidence="1 4">
        <name>Zn(2+)</name>
        <dbReference type="ChEBI" id="CHEBI:29105"/>
    </cofactor>
    <text evidence="1 4">Binds 2 Zn(2+) ions per subunit.</text>
</comment>
<evidence type="ECO:0000256" key="2">
    <source>
        <dbReference type="PIRSR" id="PIRSR001238-1"/>
    </source>
</evidence>
<dbReference type="InterPro" id="IPR006680">
    <property type="entry name" value="Amidohydro-rel"/>
</dbReference>
<evidence type="ECO:0000313" key="8">
    <source>
        <dbReference type="Proteomes" id="UP000697710"/>
    </source>
</evidence>
<feature type="binding site" evidence="3">
    <location>
        <position position="130"/>
    </location>
    <ligand>
        <name>substrate</name>
    </ligand>
</feature>
<dbReference type="Pfam" id="PF01979">
    <property type="entry name" value="Amidohydro_1"/>
    <property type="match status" value="1"/>
</dbReference>
<dbReference type="GO" id="GO:0046872">
    <property type="term" value="F:metal ion binding"/>
    <property type="evidence" value="ECO:0007669"/>
    <property type="project" value="UniProtKB-KW"/>
</dbReference>
<dbReference type="GO" id="GO:0006508">
    <property type="term" value="P:proteolysis"/>
    <property type="evidence" value="ECO:0007669"/>
    <property type="project" value="UniProtKB-KW"/>
</dbReference>
<dbReference type="GO" id="GO:0005737">
    <property type="term" value="C:cytoplasm"/>
    <property type="evidence" value="ECO:0007669"/>
    <property type="project" value="UniProtKB-SubCell"/>
</dbReference>
<dbReference type="Gene3D" id="2.30.40.10">
    <property type="entry name" value="Urease, subunit C, domain 1"/>
    <property type="match status" value="1"/>
</dbReference>
<dbReference type="GO" id="GO:0016810">
    <property type="term" value="F:hydrolase activity, acting on carbon-nitrogen (but not peptide) bonds"/>
    <property type="evidence" value="ECO:0007669"/>
    <property type="project" value="InterPro"/>
</dbReference>
<evidence type="ECO:0000256" key="3">
    <source>
        <dbReference type="PIRSR" id="PIRSR001238-2"/>
    </source>
</evidence>
<gene>
    <name evidence="7" type="primary">iadA</name>
    <name evidence="7" type="ORF">KC729_18325</name>
</gene>
<dbReference type="SUPFAM" id="SSF51338">
    <property type="entry name" value="Composite domain of metallo-dependent hydrolases"/>
    <property type="match status" value="1"/>
</dbReference>
<comment type="PTM">
    <text evidence="1">Carboxylation allows a single lysine to coordinate two zinc ions.</text>
</comment>
<proteinExistence type="inferred from homology"/>
<comment type="caution">
    <text evidence="7">The sequence shown here is derived from an EMBL/GenBank/DDBJ whole genome shotgun (WGS) entry which is preliminary data.</text>
</comment>
<dbReference type="InterPro" id="IPR011059">
    <property type="entry name" value="Metal-dep_hydrolase_composite"/>
</dbReference>
<keyword evidence="1 7" id="KW-0378">Hydrolase</keyword>
<dbReference type="PANTHER" id="PTHR11647:SF1">
    <property type="entry name" value="COLLAPSIN RESPONSE MEDIATOR PROTEIN"/>
    <property type="match status" value="1"/>
</dbReference>
<dbReference type="Pfam" id="PF07969">
    <property type="entry name" value="Amidohydro_3"/>
    <property type="match status" value="1"/>
</dbReference>
<protein>
    <recommendedName>
        <fullName evidence="1">Isoaspartyl dipeptidase</fullName>
        <ecNumber evidence="1">3.4.19.-</ecNumber>
    </recommendedName>
</protein>
<name>A0A956RSF4_UNCEI</name>
<feature type="active site" description="Proton acceptor" evidence="2">
    <location>
        <position position="283"/>
    </location>
</feature>
<feature type="binding site" evidence="3">
    <location>
        <position position="227"/>
    </location>
    <ligand>
        <name>substrate</name>
    </ligand>
</feature>
<dbReference type="EC" id="3.4.19.-" evidence="1"/>
<feature type="binding site" evidence="4">
    <location>
        <position position="195"/>
    </location>
    <ligand>
        <name>Zn(2+)</name>
        <dbReference type="ChEBI" id="CHEBI:29105"/>
        <label>2</label>
        <note>catalytic</note>
    </ligand>
</feature>
<evidence type="ECO:0000313" key="7">
    <source>
        <dbReference type="EMBL" id="MCA9729644.1"/>
    </source>
</evidence>
<dbReference type="NCBIfam" id="TIGR01975">
    <property type="entry name" value="isoAsp_dipep"/>
    <property type="match status" value="1"/>
</dbReference>
<feature type="binding site" evidence="3">
    <location>
        <position position="99"/>
    </location>
    <ligand>
        <name>substrate</name>
    </ligand>
</feature>
<dbReference type="PIRSF" id="PIRSF001238">
    <property type="entry name" value="IadA"/>
    <property type="match status" value="1"/>
</dbReference>
<dbReference type="GO" id="GO:0008798">
    <property type="term" value="F:beta-aspartyl-peptidase activity"/>
    <property type="evidence" value="ECO:0007669"/>
    <property type="project" value="InterPro"/>
</dbReference>
<feature type="domain" description="Amidohydrolase 3" evidence="6">
    <location>
        <begin position="44"/>
        <end position="68"/>
    </location>
</feature>
<feature type="domain" description="Amidohydrolase-related" evidence="5">
    <location>
        <begin position="316"/>
        <end position="371"/>
    </location>
</feature>
<feature type="binding site" evidence="4">
    <location>
        <position position="224"/>
    </location>
    <ligand>
        <name>Zn(2+)</name>
        <dbReference type="ChEBI" id="CHEBI:29105"/>
        <label>2</label>
        <note>catalytic</note>
    </ligand>
</feature>
<keyword evidence="1 4" id="KW-0479">Metal-binding</keyword>
<dbReference type="AlphaFoldDB" id="A0A956RSF4"/>
<organism evidence="7 8">
    <name type="scientific">Eiseniibacteriota bacterium</name>
    <dbReference type="NCBI Taxonomy" id="2212470"/>
    <lineage>
        <taxon>Bacteria</taxon>
        <taxon>Candidatus Eiseniibacteriota</taxon>
    </lineage>
</organism>
<dbReference type="EMBL" id="JAGQHR010000781">
    <property type="protein sequence ID" value="MCA9729644.1"/>
    <property type="molecule type" value="Genomic_DNA"/>
</dbReference>
<dbReference type="SUPFAM" id="SSF51556">
    <property type="entry name" value="Metallo-dependent hydrolases"/>
    <property type="match status" value="1"/>
</dbReference>
<keyword evidence="1 4" id="KW-0862">Zinc</keyword>
<comment type="function">
    <text evidence="1">Catalyzes the hydrolytic cleavage of a subset of L-isoaspartyl (L-beta-aspartyl) dipeptides. Used to degrade proteins damaged by L-isoaspartyl residues formation.</text>
</comment>
<keyword evidence="1" id="KW-0645">Protease</keyword>
<reference evidence="7" key="1">
    <citation type="submission" date="2020-04" db="EMBL/GenBank/DDBJ databases">
        <authorList>
            <person name="Zhang T."/>
        </authorList>
    </citation>
    <scope>NUCLEOTIDE SEQUENCE</scope>
    <source>
        <strain evidence="7">HKST-UBA01</strain>
    </source>
</reference>